<dbReference type="InterPro" id="IPR008972">
    <property type="entry name" value="Cupredoxin"/>
</dbReference>
<reference evidence="4" key="2">
    <citation type="submission" date="2023-05" db="EMBL/GenBank/DDBJ databases">
        <authorList>
            <person name="Schelkunov M.I."/>
        </authorList>
    </citation>
    <scope>NUCLEOTIDE SEQUENCE</scope>
    <source>
        <strain evidence="4">Hsosn_3</strain>
        <tissue evidence="4">Leaf</tissue>
    </source>
</reference>
<dbReference type="InterPro" id="IPR003245">
    <property type="entry name" value="Phytocyanin_dom"/>
</dbReference>
<keyword evidence="2" id="KW-1133">Transmembrane helix</keyword>
<evidence type="ECO:0000259" key="3">
    <source>
        <dbReference type="PROSITE" id="PS51485"/>
    </source>
</evidence>
<evidence type="ECO:0000313" key="5">
    <source>
        <dbReference type="Proteomes" id="UP001237642"/>
    </source>
</evidence>
<proteinExistence type="predicted"/>
<name>A0AAD8NAI7_9APIA</name>
<dbReference type="AlphaFoldDB" id="A0AAD8NAI7"/>
<dbReference type="PROSITE" id="PS51485">
    <property type="entry name" value="PHYTOCYANIN"/>
    <property type="match status" value="1"/>
</dbReference>
<keyword evidence="2" id="KW-0812">Transmembrane</keyword>
<evidence type="ECO:0000256" key="2">
    <source>
        <dbReference type="SAM" id="Phobius"/>
    </source>
</evidence>
<feature type="region of interest" description="Disordered" evidence="1">
    <location>
        <begin position="160"/>
        <end position="209"/>
    </location>
</feature>
<feature type="compositionally biased region" description="Polar residues" evidence="1">
    <location>
        <begin position="182"/>
        <end position="195"/>
    </location>
</feature>
<comment type="caution">
    <text evidence="4">The sequence shown here is derived from an EMBL/GenBank/DDBJ whole genome shotgun (WGS) entry which is preliminary data.</text>
</comment>
<dbReference type="InterPro" id="IPR039391">
    <property type="entry name" value="Phytocyanin-like"/>
</dbReference>
<dbReference type="GO" id="GO:0005886">
    <property type="term" value="C:plasma membrane"/>
    <property type="evidence" value="ECO:0007669"/>
    <property type="project" value="TreeGrafter"/>
</dbReference>
<dbReference type="Pfam" id="PF02298">
    <property type="entry name" value="Cu_bind_like"/>
    <property type="match status" value="1"/>
</dbReference>
<sequence>MEQSSSKSLGLMVFYTTLLVLVSVYIGSVEAYKNYTVGDSLGWYDNLEKPNVNYQKWVAGKTFSLGDFLIFKTDSNHSVIQTYNFTTYKLCDFDDASSNDTTQLSTTDPSAASPNSVYLPVPLLKVGMTYFFSSDYDGEQCKNGQHFKINVTYGQGLPKSLKEASDEAPGPVDPESGDDQPTPATSVPSSFNNPRDISSNDDEDKDDNKASDSVSLAALLKLYGSLLNGFLVLLGIVCIL</sequence>
<dbReference type="CDD" id="cd04216">
    <property type="entry name" value="Phytocyanin"/>
    <property type="match status" value="1"/>
</dbReference>
<dbReference type="PANTHER" id="PTHR33021:SF6">
    <property type="entry name" value="EARLY NODULIN-LIKE PROTEIN 18"/>
    <property type="match status" value="1"/>
</dbReference>
<dbReference type="GO" id="GO:0009055">
    <property type="term" value="F:electron transfer activity"/>
    <property type="evidence" value="ECO:0007669"/>
    <property type="project" value="InterPro"/>
</dbReference>
<gene>
    <name evidence="4" type="ORF">POM88_002449</name>
</gene>
<organism evidence="4 5">
    <name type="scientific">Heracleum sosnowskyi</name>
    <dbReference type="NCBI Taxonomy" id="360622"/>
    <lineage>
        <taxon>Eukaryota</taxon>
        <taxon>Viridiplantae</taxon>
        <taxon>Streptophyta</taxon>
        <taxon>Embryophyta</taxon>
        <taxon>Tracheophyta</taxon>
        <taxon>Spermatophyta</taxon>
        <taxon>Magnoliopsida</taxon>
        <taxon>eudicotyledons</taxon>
        <taxon>Gunneridae</taxon>
        <taxon>Pentapetalae</taxon>
        <taxon>asterids</taxon>
        <taxon>campanulids</taxon>
        <taxon>Apiales</taxon>
        <taxon>Apiaceae</taxon>
        <taxon>Apioideae</taxon>
        <taxon>apioid superclade</taxon>
        <taxon>Tordylieae</taxon>
        <taxon>Tordyliinae</taxon>
        <taxon>Heracleum</taxon>
    </lineage>
</organism>
<dbReference type="SUPFAM" id="SSF49503">
    <property type="entry name" value="Cupredoxins"/>
    <property type="match status" value="1"/>
</dbReference>
<dbReference type="FunFam" id="2.60.40.420:FF:000048">
    <property type="entry name" value="Early nodulin-like protein 18"/>
    <property type="match status" value="1"/>
</dbReference>
<feature type="domain" description="Phytocyanin" evidence="3">
    <location>
        <begin position="33"/>
        <end position="153"/>
    </location>
</feature>
<feature type="transmembrane region" description="Helical" evidence="2">
    <location>
        <begin position="218"/>
        <end position="239"/>
    </location>
</feature>
<dbReference type="EMBL" id="JAUIZM010000001">
    <property type="protein sequence ID" value="KAK1402844.1"/>
    <property type="molecule type" value="Genomic_DNA"/>
</dbReference>
<keyword evidence="2" id="KW-0472">Membrane</keyword>
<keyword evidence="5" id="KW-1185">Reference proteome</keyword>
<dbReference type="Gene3D" id="2.60.40.420">
    <property type="entry name" value="Cupredoxins - blue copper proteins"/>
    <property type="match status" value="1"/>
</dbReference>
<dbReference type="Proteomes" id="UP001237642">
    <property type="component" value="Unassembled WGS sequence"/>
</dbReference>
<feature type="transmembrane region" description="Helical" evidence="2">
    <location>
        <begin position="9"/>
        <end position="27"/>
    </location>
</feature>
<dbReference type="PANTHER" id="PTHR33021">
    <property type="entry name" value="BLUE COPPER PROTEIN"/>
    <property type="match status" value="1"/>
</dbReference>
<protein>
    <submittedName>
        <fullName evidence="4">Phytocyanin domain-containing protein</fullName>
    </submittedName>
</protein>
<accession>A0AAD8NAI7</accession>
<reference evidence="4" key="1">
    <citation type="submission" date="2023-02" db="EMBL/GenBank/DDBJ databases">
        <title>Genome of toxic invasive species Heracleum sosnowskyi carries increased number of genes despite the absence of recent whole-genome duplications.</title>
        <authorList>
            <person name="Schelkunov M."/>
            <person name="Shtratnikova V."/>
            <person name="Makarenko M."/>
            <person name="Klepikova A."/>
            <person name="Omelchenko D."/>
            <person name="Novikova G."/>
            <person name="Obukhova E."/>
            <person name="Bogdanov V."/>
            <person name="Penin A."/>
            <person name="Logacheva M."/>
        </authorList>
    </citation>
    <scope>NUCLEOTIDE SEQUENCE</scope>
    <source>
        <strain evidence="4">Hsosn_3</strain>
        <tissue evidence="4">Leaf</tissue>
    </source>
</reference>
<evidence type="ECO:0000313" key="4">
    <source>
        <dbReference type="EMBL" id="KAK1402844.1"/>
    </source>
</evidence>
<evidence type="ECO:0000256" key="1">
    <source>
        <dbReference type="SAM" id="MobiDB-lite"/>
    </source>
</evidence>